<comment type="similarity">
    <text evidence="2">Belongs to the TMCO4 family.</text>
</comment>
<evidence type="ECO:0000256" key="4">
    <source>
        <dbReference type="ARBA" id="ARBA00022989"/>
    </source>
</evidence>
<feature type="transmembrane region" description="Helical" evidence="6">
    <location>
        <begin position="339"/>
        <end position="358"/>
    </location>
</feature>
<dbReference type="InterPro" id="IPR007941">
    <property type="entry name" value="DUF726"/>
</dbReference>
<sequence length="558" mass="59662">MSEVKSDLTKVTPPQELDDGAKLAILQHLSRRLASHRNKMALYAQTEFTLSSNPDKNKSLDALVGEVDNWAQELLQNAWTACQEVGGKCPTINSLSDTSTAGLPPLPPKEQVTQLMNAVLFLHITTRKEYNAHTRVFLSTFSPLDENAISATLKNPDKAVEEAERKTGEAKEHHASKGRTLRKVGIGLGAVAGGVLIGVTGGLAAPMVGASVGTVLGWLGVGGTAAGMLATGLASSSVVCGALFGAYGSKMSAEAVDRYTSEVDDLAIKPVHPPKDTLAVRLCVSGWLHSPDDVTAPWTIFGGEDTFSLQFEVQALMELSGALGALVKSQVMKYIKAEVIKRTVFASLFAALSTGVWLKIAQLASNPWAHARSMAVKTGKVLGTLLAQRVLGNRPITLVGYSLGSLVIFEALQHLASLPPAETSHLIQDVYLFGAPVTTDPRLWASARRVVAGRLVNGYGSQDYVLAVLSRISNVSWSVAGLQKVDVQGVEDVDCDFIDGHLRWRGLVGRSLELCEAPGINHTEVEVQVEKGKKFDKEMDLSLQDVEDVLAQGPELES</sequence>
<comment type="caution">
    <text evidence="7">The sequence shown here is derived from an EMBL/GenBank/DDBJ whole genome shotgun (WGS) entry which is preliminary data.</text>
</comment>
<evidence type="ECO:0000256" key="1">
    <source>
        <dbReference type="ARBA" id="ARBA00004141"/>
    </source>
</evidence>
<keyword evidence="4 6" id="KW-1133">Transmembrane helix</keyword>
<proteinExistence type="inferred from homology"/>
<dbReference type="Proteomes" id="UP000813824">
    <property type="component" value="Unassembled WGS sequence"/>
</dbReference>
<comment type="subcellular location">
    <subcellularLocation>
        <location evidence="1">Membrane</location>
        <topology evidence="1">Multi-pass membrane protein</topology>
    </subcellularLocation>
</comment>
<evidence type="ECO:0000313" key="8">
    <source>
        <dbReference type="Proteomes" id="UP000813824"/>
    </source>
</evidence>
<protein>
    <submittedName>
        <fullName evidence="7">DUF726-domain-containing protein</fullName>
    </submittedName>
</protein>
<evidence type="ECO:0000256" key="6">
    <source>
        <dbReference type="SAM" id="Phobius"/>
    </source>
</evidence>
<dbReference type="Pfam" id="PF05277">
    <property type="entry name" value="DUF726"/>
    <property type="match status" value="1"/>
</dbReference>
<keyword evidence="8" id="KW-1185">Reference proteome</keyword>
<name>A0A8K0XUL7_9AGAR</name>
<dbReference type="PANTHER" id="PTHR17920:SF22">
    <property type="entry name" value="DUF726 DOMAIN PROTEIN (AFU_ORTHOLOGUE AFUA_2G12860)"/>
    <property type="match status" value="1"/>
</dbReference>
<dbReference type="AlphaFoldDB" id="A0A8K0XUL7"/>
<evidence type="ECO:0000256" key="5">
    <source>
        <dbReference type="ARBA" id="ARBA00023136"/>
    </source>
</evidence>
<reference evidence="7" key="1">
    <citation type="journal article" date="2021" name="New Phytol.">
        <title>Evolutionary innovations through gain and loss of genes in the ectomycorrhizal Boletales.</title>
        <authorList>
            <person name="Wu G."/>
            <person name="Miyauchi S."/>
            <person name="Morin E."/>
            <person name="Kuo A."/>
            <person name="Drula E."/>
            <person name="Varga T."/>
            <person name="Kohler A."/>
            <person name="Feng B."/>
            <person name="Cao Y."/>
            <person name="Lipzen A."/>
            <person name="Daum C."/>
            <person name="Hundley H."/>
            <person name="Pangilinan J."/>
            <person name="Johnson J."/>
            <person name="Barry K."/>
            <person name="LaButti K."/>
            <person name="Ng V."/>
            <person name="Ahrendt S."/>
            <person name="Min B."/>
            <person name="Choi I.G."/>
            <person name="Park H."/>
            <person name="Plett J.M."/>
            <person name="Magnuson J."/>
            <person name="Spatafora J.W."/>
            <person name="Nagy L.G."/>
            <person name="Henrissat B."/>
            <person name="Grigoriev I.V."/>
            <person name="Yang Z.L."/>
            <person name="Xu J."/>
            <person name="Martin F.M."/>
        </authorList>
    </citation>
    <scope>NUCLEOTIDE SEQUENCE</scope>
    <source>
        <strain evidence="7">KKN 215</strain>
    </source>
</reference>
<dbReference type="EMBL" id="JAEVFJ010000002">
    <property type="protein sequence ID" value="KAH8107071.1"/>
    <property type="molecule type" value="Genomic_DNA"/>
</dbReference>
<accession>A0A8K0XUL7</accession>
<feature type="transmembrane region" description="Helical" evidence="6">
    <location>
        <begin position="225"/>
        <end position="248"/>
    </location>
</feature>
<dbReference type="PANTHER" id="PTHR17920">
    <property type="entry name" value="TRANSMEMBRANE AND COILED-COIL DOMAIN-CONTAINING PROTEIN 4 TMCO4"/>
    <property type="match status" value="1"/>
</dbReference>
<evidence type="ECO:0000313" key="7">
    <source>
        <dbReference type="EMBL" id="KAH8107071.1"/>
    </source>
</evidence>
<keyword evidence="5 6" id="KW-0472">Membrane</keyword>
<gene>
    <name evidence="7" type="ORF">BXZ70DRAFT_273822</name>
</gene>
<evidence type="ECO:0000256" key="3">
    <source>
        <dbReference type="ARBA" id="ARBA00022692"/>
    </source>
</evidence>
<dbReference type="GO" id="GO:0016020">
    <property type="term" value="C:membrane"/>
    <property type="evidence" value="ECO:0007669"/>
    <property type="project" value="UniProtKB-SubCell"/>
</dbReference>
<dbReference type="OrthoDB" id="277931at2759"/>
<dbReference type="InterPro" id="IPR029058">
    <property type="entry name" value="AB_hydrolase_fold"/>
</dbReference>
<organism evidence="7 8">
    <name type="scientific">Cristinia sonorae</name>
    <dbReference type="NCBI Taxonomy" id="1940300"/>
    <lineage>
        <taxon>Eukaryota</taxon>
        <taxon>Fungi</taxon>
        <taxon>Dikarya</taxon>
        <taxon>Basidiomycota</taxon>
        <taxon>Agaricomycotina</taxon>
        <taxon>Agaricomycetes</taxon>
        <taxon>Agaricomycetidae</taxon>
        <taxon>Agaricales</taxon>
        <taxon>Pleurotineae</taxon>
        <taxon>Stephanosporaceae</taxon>
        <taxon>Cristinia</taxon>
    </lineage>
</organism>
<feature type="transmembrane region" description="Helical" evidence="6">
    <location>
        <begin position="184"/>
        <end position="205"/>
    </location>
</feature>
<evidence type="ECO:0000256" key="2">
    <source>
        <dbReference type="ARBA" id="ARBA00009824"/>
    </source>
</evidence>
<dbReference type="SUPFAM" id="SSF53474">
    <property type="entry name" value="alpha/beta-Hydrolases"/>
    <property type="match status" value="1"/>
</dbReference>
<keyword evidence="3 6" id="KW-0812">Transmembrane</keyword>